<dbReference type="PANTHER" id="PTHR36541">
    <property type="entry name" value="SUPEROXIDE REDUCTASE-RELATED"/>
    <property type="match status" value="1"/>
</dbReference>
<keyword evidence="3" id="KW-0479">Metal-binding</keyword>
<gene>
    <name evidence="7" type="primary">dfx</name>
    <name evidence="7" type="ORF">NCTC11087_00882</name>
</gene>
<evidence type="ECO:0000256" key="5">
    <source>
        <dbReference type="ARBA" id="ARBA00023004"/>
    </source>
</evidence>
<dbReference type="InterPro" id="IPR051233">
    <property type="entry name" value="Desulfoferrodoxin_SOR"/>
</dbReference>
<protein>
    <submittedName>
        <fullName evidence="7">Desulfoferrodoxin</fullName>
        <ecNumber evidence="7">1.15.1.2</ecNumber>
    </submittedName>
</protein>
<dbReference type="EC" id="1.15.1.2" evidence="7"/>
<keyword evidence="2" id="KW-0813">Transport</keyword>
<dbReference type="EMBL" id="UHFX01000003">
    <property type="protein sequence ID" value="SUO03998.1"/>
    <property type="molecule type" value="Genomic_DNA"/>
</dbReference>
<evidence type="ECO:0000256" key="3">
    <source>
        <dbReference type="ARBA" id="ARBA00022723"/>
    </source>
</evidence>
<comment type="similarity">
    <text evidence="1">Belongs to the desulfoferrodoxin family.</text>
</comment>
<dbReference type="NCBIfam" id="TIGR00332">
    <property type="entry name" value="neela_ferrous"/>
    <property type="match status" value="1"/>
</dbReference>
<keyword evidence="7" id="KW-0560">Oxidoreductase</keyword>
<dbReference type="SUPFAM" id="SSF49367">
    <property type="entry name" value="Superoxide reductase-like"/>
    <property type="match status" value="1"/>
</dbReference>
<dbReference type="Proteomes" id="UP000255523">
    <property type="component" value="Unassembled WGS sequence"/>
</dbReference>
<evidence type="ECO:0000256" key="1">
    <source>
        <dbReference type="ARBA" id="ARBA00005941"/>
    </source>
</evidence>
<dbReference type="InterPro" id="IPR036073">
    <property type="entry name" value="Desulfoferrodoxin_Fe-bd_dom_sf"/>
</dbReference>
<evidence type="ECO:0000313" key="7">
    <source>
        <dbReference type="EMBL" id="SUO03998.1"/>
    </source>
</evidence>
<keyword evidence="8" id="KW-1185">Reference proteome</keyword>
<dbReference type="RefSeq" id="WP_022789293.1">
    <property type="nucleotide sequence ID" value="NZ_CAUWMU010000023.1"/>
</dbReference>
<dbReference type="GO" id="GO:0005506">
    <property type="term" value="F:iron ion binding"/>
    <property type="evidence" value="ECO:0007669"/>
    <property type="project" value="InterPro"/>
</dbReference>
<accession>A0A380LJK6</accession>
<organism evidence="7 8">
    <name type="scientific">Faecalicoccus pleomorphus</name>
    <dbReference type="NCBI Taxonomy" id="1323"/>
    <lineage>
        <taxon>Bacteria</taxon>
        <taxon>Bacillati</taxon>
        <taxon>Bacillota</taxon>
        <taxon>Erysipelotrichia</taxon>
        <taxon>Erysipelotrichales</taxon>
        <taxon>Erysipelotrichaceae</taxon>
        <taxon>Faecalicoccus</taxon>
    </lineage>
</organism>
<feature type="domain" description="Desulfoferrodoxin ferrous iron-binding" evidence="6">
    <location>
        <begin position="36"/>
        <end position="120"/>
    </location>
</feature>
<name>A0A380LJK6_9FIRM</name>
<proteinExistence type="inferred from homology"/>
<evidence type="ECO:0000256" key="4">
    <source>
        <dbReference type="ARBA" id="ARBA00022982"/>
    </source>
</evidence>
<evidence type="ECO:0000259" key="6">
    <source>
        <dbReference type="Pfam" id="PF01880"/>
    </source>
</evidence>
<dbReference type="Pfam" id="PF01880">
    <property type="entry name" value="Desulfoferrodox"/>
    <property type="match status" value="1"/>
</dbReference>
<evidence type="ECO:0000313" key="8">
    <source>
        <dbReference type="Proteomes" id="UP000255523"/>
    </source>
</evidence>
<keyword evidence="5" id="KW-0408">Iron</keyword>
<dbReference type="GeneID" id="77461856"/>
<keyword evidence="4" id="KW-0249">Electron transport</keyword>
<sequence>MKIYKCDDCGAVFELVVEPTKGAIEGLREVKAGEVDGALEKHVPVVEQDGHKLIVKVGSVAHPMTPEHYINAIWVEFEDGTYVKKALTPDMAPEAHFCMKNKSGKVTVYEYCNLHGLWKTEFTLKAE</sequence>
<dbReference type="Gene3D" id="2.60.40.730">
    <property type="entry name" value="SOR catalytic domain"/>
    <property type="match status" value="1"/>
</dbReference>
<reference evidence="7 8" key="1">
    <citation type="submission" date="2018-06" db="EMBL/GenBank/DDBJ databases">
        <authorList>
            <consortium name="Pathogen Informatics"/>
            <person name="Doyle S."/>
        </authorList>
    </citation>
    <scope>NUCLEOTIDE SEQUENCE [LARGE SCALE GENOMIC DNA]</scope>
    <source>
        <strain evidence="7 8">NCTC11087</strain>
    </source>
</reference>
<dbReference type="GO" id="GO:0050605">
    <property type="term" value="F:superoxide reductase activity"/>
    <property type="evidence" value="ECO:0007669"/>
    <property type="project" value="UniProtKB-EC"/>
</dbReference>
<dbReference type="OrthoDB" id="9814936at2"/>
<evidence type="ECO:0000256" key="2">
    <source>
        <dbReference type="ARBA" id="ARBA00022448"/>
    </source>
</evidence>
<dbReference type="PANTHER" id="PTHR36541:SF1">
    <property type="entry name" value="SUPEROXIDE REDUCTASE-RELATED"/>
    <property type="match status" value="1"/>
</dbReference>
<dbReference type="AlphaFoldDB" id="A0A380LJK6"/>
<dbReference type="InterPro" id="IPR002742">
    <property type="entry name" value="Desulfoferrodoxin_Fe-bd_dom"/>
</dbReference>